<gene>
    <name evidence="6" type="ORF">H9734_06855</name>
</gene>
<dbReference type="AlphaFoldDB" id="A0A9D1XDN9"/>
<evidence type="ECO:0000313" key="6">
    <source>
        <dbReference type="EMBL" id="HIX77295.1"/>
    </source>
</evidence>
<dbReference type="Proteomes" id="UP000886890">
    <property type="component" value="Unassembled WGS sequence"/>
</dbReference>
<dbReference type="EMBL" id="DXEK01000113">
    <property type="protein sequence ID" value="HIX77295.1"/>
    <property type="molecule type" value="Genomic_DNA"/>
</dbReference>
<protein>
    <submittedName>
        <fullName evidence="6">NAD(P)/FAD-dependent oxidoreductase</fullName>
    </submittedName>
</protein>
<dbReference type="Gene3D" id="1.10.8.260">
    <property type="entry name" value="HI0933 insert domain-like"/>
    <property type="match status" value="1"/>
</dbReference>
<dbReference type="InterPro" id="IPR057661">
    <property type="entry name" value="RsdA/BaiN/AoA(So)_Rossmann"/>
</dbReference>
<dbReference type="PANTHER" id="PTHR42887">
    <property type="entry name" value="OS12G0638800 PROTEIN"/>
    <property type="match status" value="1"/>
</dbReference>
<evidence type="ECO:0000256" key="2">
    <source>
        <dbReference type="ARBA" id="ARBA00022630"/>
    </source>
</evidence>
<dbReference type="Pfam" id="PF22780">
    <property type="entry name" value="HI0933_like_1st"/>
    <property type="match status" value="1"/>
</dbReference>
<name>A0A9D1XDN9_9FIRM</name>
<comment type="caution">
    <text evidence="6">The sequence shown here is derived from an EMBL/GenBank/DDBJ whole genome shotgun (WGS) entry which is preliminary data.</text>
</comment>
<reference evidence="6" key="1">
    <citation type="journal article" date="2021" name="PeerJ">
        <title>Extensive microbial diversity within the chicken gut microbiome revealed by metagenomics and culture.</title>
        <authorList>
            <person name="Gilroy R."/>
            <person name="Ravi A."/>
            <person name="Getino M."/>
            <person name="Pursley I."/>
            <person name="Horton D.L."/>
            <person name="Alikhan N.F."/>
            <person name="Baker D."/>
            <person name="Gharbi K."/>
            <person name="Hall N."/>
            <person name="Watson M."/>
            <person name="Adriaenssens E.M."/>
            <person name="Foster-Nyarko E."/>
            <person name="Jarju S."/>
            <person name="Secka A."/>
            <person name="Antonio M."/>
            <person name="Oren A."/>
            <person name="Chaudhuri R.R."/>
            <person name="La Ragione R."/>
            <person name="Hildebrand F."/>
            <person name="Pallen M.J."/>
        </authorList>
    </citation>
    <scope>NUCLEOTIDE SEQUENCE</scope>
    <source>
        <strain evidence="6">CHK183-1962</strain>
    </source>
</reference>
<feature type="domain" description="RsdA/BaiN/AoA(So)-like insert" evidence="5">
    <location>
        <begin position="191"/>
        <end position="353"/>
    </location>
</feature>
<reference evidence="6" key="2">
    <citation type="submission" date="2021-04" db="EMBL/GenBank/DDBJ databases">
        <authorList>
            <person name="Gilroy R."/>
        </authorList>
    </citation>
    <scope>NUCLEOTIDE SEQUENCE</scope>
    <source>
        <strain evidence="6">CHK183-1962</strain>
    </source>
</reference>
<dbReference type="NCBIfam" id="TIGR00275">
    <property type="entry name" value="aminoacetone oxidase family FAD-binding enzyme"/>
    <property type="match status" value="1"/>
</dbReference>
<dbReference type="InterPro" id="IPR055178">
    <property type="entry name" value="RsdA/BaiN/AoA(So)-like_dom"/>
</dbReference>
<feature type="domain" description="RsdA/BaiN/AoA(So)-like Rossmann fold-like" evidence="4">
    <location>
        <begin position="3"/>
        <end position="406"/>
    </location>
</feature>
<dbReference type="InterPro" id="IPR023166">
    <property type="entry name" value="BaiN-like_dom_sf"/>
</dbReference>
<keyword evidence="3" id="KW-0274">FAD</keyword>
<evidence type="ECO:0000256" key="1">
    <source>
        <dbReference type="ARBA" id="ARBA00001974"/>
    </source>
</evidence>
<dbReference type="Gene3D" id="3.50.50.60">
    <property type="entry name" value="FAD/NAD(P)-binding domain"/>
    <property type="match status" value="1"/>
</dbReference>
<dbReference type="SUPFAM" id="SSF160996">
    <property type="entry name" value="HI0933 insert domain-like"/>
    <property type="match status" value="1"/>
</dbReference>
<evidence type="ECO:0000313" key="7">
    <source>
        <dbReference type="Proteomes" id="UP000886890"/>
    </source>
</evidence>
<evidence type="ECO:0000259" key="4">
    <source>
        <dbReference type="Pfam" id="PF03486"/>
    </source>
</evidence>
<organism evidence="6 7">
    <name type="scientific">Candidatus Fusicatenibacter merdavium</name>
    <dbReference type="NCBI Taxonomy" id="2838600"/>
    <lineage>
        <taxon>Bacteria</taxon>
        <taxon>Bacillati</taxon>
        <taxon>Bacillota</taxon>
        <taxon>Clostridia</taxon>
        <taxon>Lachnospirales</taxon>
        <taxon>Lachnospiraceae</taxon>
        <taxon>Fusicatenibacter</taxon>
    </lineage>
</organism>
<dbReference type="InterPro" id="IPR036188">
    <property type="entry name" value="FAD/NAD-bd_sf"/>
</dbReference>
<dbReference type="Pfam" id="PF03486">
    <property type="entry name" value="HI0933_like"/>
    <property type="match status" value="1"/>
</dbReference>
<dbReference type="PANTHER" id="PTHR42887:SF2">
    <property type="entry name" value="OS12G0638800 PROTEIN"/>
    <property type="match status" value="1"/>
</dbReference>
<sequence>MAKVGIIGGGAAGMFAAVWAAGFGHEVHLYEQNEKLGKKLFITGKGRCNFTNACSVEEFLQNIVSNAKFMYSSGYGFTSQDVMDFFEQHHVPVKVERGNRAFPASDHSSDIIRGLEQAMKEAGVKVHLGTRVRHVSCPDGAVSGVVLENGAHIALDAVMVATGGLSYPSTGSTGDGYRLAKECGHTVTDRRPALVPLETGESYIPKLQGLSLKNVTLRVMGKKKPVYEGFGEMMFTHFGITGPLVLSASSYIGAAGLSWPLDAQIDLKPALTENQLDDRLLREFQSAQNRQFKNVVPELFPARLVPVMIELSGIAPDRPVNGISKEERRALVEKTKHFPLTIVGTRPYREAIITQGGVSVREIRPGTMESKKVRNLYFIGEVLDVDALTGGFNLQVAWSTAYAAASAVWENIER</sequence>
<dbReference type="SUPFAM" id="SSF51905">
    <property type="entry name" value="FAD/NAD(P)-binding domain"/>
    <property type="match status" value="1"/>
</dbReference>
<keyword evidence="2" id="KW-0285">Flavoprotein</keyword>
<proteinExistence type="predicted"/>
<dbReference type="Gene3D" id="2.40.30.10">
    <property type="entry name" value="Translation factors"/>
    <property type="match status" value="1"/>
</dbReference>
<evidence type="ECO:0000256" key="3">
    <source>
        <dbReference type="ARBA" id="ARBA00022827"/>
    </source>
</evidence>
<dbReference type="InterPro" id="IPR004792">
    <property type="entry name" value="BaiN-like"/>
</dbReference>
<evidence type="ECO:0000259" key="5">
    <source>
        <dbReference type="Pfam" id="PF22780"/>
    </source>
</evidence>
<accession>A0A9D1XDN9</accession>
<comment type="cofactor">
    <cofactor evidence="1">
        <name>FAD</name>
        <dbReference type="ChEBI" id="CHEBI:57692"/>
    </cofactor>
</comment>